<dbReference type="Proteomes" id="UP001162501">
    <property type="component" value="Chromosome 10"/>
</dbReference>
<proteinExistence type="predicted"/>
<evidence type="ECO:0000313" key="2">
    <source>
        <dbReference type="Proteomes" id="UP001162501"/>
    </source>
</evidence>
<dbReference type="EMBL" id="OX596094">
    <property type="protein sequence ID" value="CAI9692467.1"/>
    <property type="molecule type" value="Genomic_DNA"/>
</dbReference>
<gene>
    <name evidence="1" type="ORF">MRATA1EN3_LOCUS3680</name>
</gene>
<evidence type="ECO:0000313" key="1">
    <source>
        <dbReference type="EMBL" id="CAI9692467.1"/>
    </source>
</evidence>
<organism evidence="1 2">
    <name type="scientific">Rangifer tarandus platyrhynchus</name>
    <name type="common">Svalbard reindeer</name>
    <dbReference type="NCBI Taxonomy" id="3082113"/>
    <lineage>
        <taxon>Eukaryota</taxon>
        <taxon>Metazoa</taxon>
        <taxon>Chordata</taxon>
        <taxon>Craniata</taxon>
        <taxon>Vertebrata</taxon>
        <taxon>Euteleostomi</taxon>
        <taxon>Mammalia</taxon>
        <taxon>Eutheria</taxon>
        <taxon>Laurasiatheria</taxon>
        <taxon>Artiodactyla</taxon>
        <taxon>Ruminantia</taxon>
        <taxon>Pecora</taxon>
        <taxon>Cervidae</taxon>
        <taxon>Odocoileinae</taxon>
        <taxon>Rangifer</taxon>
    </lineage>
</organism>
<name>A0ACB0DVW8_RANTA</name>
<reference evidence="1" key="1">
    <citation type="submission" date="2023-05" db="EMBL/GenBank/DDBJ databases">
        <authorList>
            <consortium name="ELIXIR-Norway"/>
        </authorList>
    </citation>
    <scope>NUCLEOTIDE SEQUENCE</scope>
</reference>
<sequence length="159" mass="16502">MDEGCAGGWPPGAGAGTVIPGAGGRSSGSKEDIEVLEEPDSQLSTLSRPGFSTQIGDSRELEPKPVGTEALVLAANFPECAKQDKPGRDPTTEHQSCIRPSETTVFRRGIQPNEQFREGSLLVSCGAYLGSGTAPSPPVRREQDAGLCPPKVCTPASPA</sequence>
<accession>A0ACB0DVW8</accession>
<protein>
    <submittedName>
        <fullName evidence="1">Uncharacterized protein</fullName>
    </submittedName>
</protein>